<dbReference type="EMBL" id="JAZHPZ010000003">
    <property type="protein sequence ID" value="MEF2965752.1"/>
    <property type="molecule type" value="Genomic_DNA"/>
</dbReference>
<comment type="subcellular location">
    <subcellularLocation>
        <location evidence="1">Cell membrane</location>
        <topology evidence="1">Multi-pass membrane protein</topology>
    </subcellularLocation>
</comment>
<dbReference type="Pfam" id="PF07690">
    <property type="entry name" value="MFS_1"/>
    <property type="match status" value="1"/>
</dbReference>
<feature type="transmembrane region" description="Helical" evidence="6">
    <location>
        <begin position="47"/>
        <end position="68"/>
    </location>
</feature>
<evidence type="ECO:0000256" key="1">
    <source>
        <dbReference type="ARBA" id="ARBA00004651"/>
    </source>
</evidence>
<keyword evidence="2" id="KW-0813">Transport</keyword>
<feature type="transmembrane region" description="Helical" evidence="6">
    <location>
        <begin position="14"/>
        <end position="35"/>
    </location>
</feature>
<feature type="transmembrane region" description="Helical" evidence="6">
    <location>
        <begin position="138"/>
        <end position="160"/>
    </location>
</feature>
<keyword evidence="4 6" id="KW-1133">Transmembrane helix</keyword>
<dbReference type="PANTHER" id="PTHR42718:SF9">
    <property type="entry name" value="MAJOR FACILITATOR SUPERFAMILY MULTIDRUG TRANSPORTER MFSC"/>
    <property type="match status" value="1"/>
</dbReference>
<keyword evidence="5 6" id="KW-0472">Membrane</keyword>
<keyword evidence="9" id="KW-1185">Reference proteome</keyword>
<feature type="transmembrane region" description="Helical" evidence="6">
    <location>
        <begin position="195"/>
        <end position="215"/>
    </location>
</feature>
<dbReference type="InterPro" id="IPR036259">
    <property type="entry name" value="MFS_trans_sf"/>
</dbReference>
<evidence type="ECO:0000256" key="3">
    <source>
        <dbReference type="ARBA" id="ARBA00022692"/>
    </source>
</evidence>
<dbReference type="Proteomes" id="UP001306950">
    <property type="component" value="Unassembled WGS sequence"/>
</dbReference>
<protein>
    <submittedName>
        <fullName evidence="8">MFS transporter</fullName>
    </submittedName>
</protein>
<organism evidence="8 9">
    <name type="scientific">Paenibacillus haidiansis</name>
    <dbReference type="NCBI Taxonomy" id="1574488"/>
    <lineage>
        <taxon>Bacteria</taxon>
        <taxon>Bacillati</taxon>
        <taxon>Bacillota</taxon>
        <taxon>Bacilli</taxon>
        <taxon>Bacillales</taxon>
        <taxon>Paenibacillaceae</taxon>
        <taxon>Paenibacillus</taxon>
    </lineage>
</organism>
<feature type="transmembrane region" description="Helical" evidence="6">
    <location>
        <begin position="346"/>
        <end position="367"/>
    </location>
</feature>
<evidence type="ECO:0000256" key="4">
    <source>
        <dbReference type="ARBA" id="ARBA00022989"/>
    </source>
</evidence>
<evidence type="ECO:0000256" key="6">
    <source>
        <dbReference type="SAM" id="Phobius"/>
    </source>
</evidence>
<reference evidence="8 9" key="1">
    <citation type="submission" date="2024-02" db="EMBL/GenBank/DDBJ databases">
        <title>A nitrogen-fixing paenibacillus bacterium.</title>
        <authorList>
            <person name="Zhang W.L."/>
            <person name="Chen S.F."/>
        </authorList>
    </citation>
    <scope>NUCLEOTIDE SEQUENCE [LARGE SCALE GENOMIC DNA]</scope>
    <source>
        <strain evidence="8 9">M1</strain>
    </source>
</reference>
<dbReference type="InterPro" id="IPR020846">
    <property type="entry name" value="MFS_dom"/>
</dbReference>
<dbReference type="Gene3D" id="1.20.1250.20">
    <property type="entry name" value="MFS general substrate transporter like domains"/>
    <property type="match status" value="1"/>
</dbReference>
<gene>
    <name evidence="8" type="ORF">V3851_07920</name>
</gene>
<sequence>MEQQQTQSAAGEKLIRILAVTMVISVMNATMFNIVLPEIKEDFRLSLGQVSWVFTIYTLIYAIGSVIYGKLADTYKLKNLLTFGMVLLLLGSLAGLTAPAFGMVLLGRGLQAAGAAVIPALGMIIPVRYFPPERRGRALGISATGLALGNAIGPVVSGLIGGMLDWRWLFCTPVLILFTLPFYRRYLQDERTAKAKIDWIGAVLLAGTVTSLLLAVTQGGWTPAVASLIFLILFIVRIQTAAEPFIQARLFANKSYSLGLIVSVCVMGVGYALPFLSPQFLSGINHLSPLFAGITMVPGTIAAAILGRSAGKLADAKGNPFLFYMASTLLLICFLCMSTFVGSSPVVIAIVLVFGTVGQTFMQIAMSNSISRTLPKEQAGVGMGMLTMLNFLAGAVSTAIYSRVVDQGSSVHWNPFNDYPSSNTFSNIYIVLFFAYVLILWVYHFQFGKRARE</sequence>
<dbReference type="InterPro" id="IPR011701">
    <property type="entry name" value="MFS"/>
</dbReference>
<name>A0ABU7VPR6_9BACL</name>
<feature type="transmembrane region" description="Helical" evidence="6">
    <location>
        <begin position="112"/>
        <end position="131"/>
    </location>
</feature>
<dbReference type="SUPFAM" id="SSF103473">
    <property type="entry name" value="MFS general substrate transporter"/>
    <property type="match status" value="1"/>
</dbReference>
<feature type="transmembrane region" description="Helical" evidence="6">
    <location>
        <begin position="289"/>
        <end position="309"/>
    </location>
</feature>
<feature type="domain" description="Major facilitator superfamily (MFS) profile" evidence="7">
    <location>
        <begin position="14"/>
        <end position="452"/>
    </location>
</feature>
<evidence type="ECO:0000313" key="8">
    <source>
        <dbReference type="EMBL" id="MEF2965752.1"/>
    </source>
</evidence>
<feature type="transmembrane region" description="Helical" evidence="6">
    <location>
        <begin position="321"/>
        <end position="340"/>
    </location>
</feature>
<evidence type="ECO:0000256" key="5">
    <source>
        <dbReference type="ARBA" id="ARBA00023136"/>
    </source>
</evidence>
<feature type="transmembrane region" description="Helical" evidence="6">
    <location>
        <begin position="221"/>
        <end position="238"/>
    </location>
</feature>
<accession>A0ABU7VPR6</accession>
<dbReference type="CDD" id="cd17321">
    <property type="entry name" value="MFS_MMR_MDR_like"/>
    <property type="match status" value="1"/>
</dbReference>
<proteinExistence type="predicted"/>
<dbReference type="RefSeq" id="WP_331845984.1">
    <property type="nucleotide sequence ID" value="NZ_JAZHPZ010000003.1"/>
</dbReference>
<evidence type="ECO:0000313" key="9">
    <source>
        <dbReference type="Proteomes" id="UP001306950"/>
    </source>
</evidence>
<feature type="transmembrane region" description="Helical" evidence="6">
    <location>
        <begin position="166"/>
        <end position="183"/>
    </location>
</feature>
<evidence type="ECO:0000259" key="7">
    <source>
        <dbReference type="PROSITE" id="PS50850"/>
    </source>
</evidence>
<dbReference type="PANTHER" id="PTHR42718">
    <property type="entry name" value="MAJOR FACILITATOR SUPERFAMILY MULTIDRUG TRANSPORTER MFSC"/>
    <property type="match status" value="1"/>
</dbReference>
<dbReference type="Gene3D" id="1.20.1720.10">
    <property type="entry name" value="Multidrug resistance protein D"/>
    <property type="match status" value="1"/>
</dbReference>
<feature type="transmembrane region" description="Helical" evidence="6">
    <location>
        <begin position="80"/>
        <end position="106"/>
    </location>
</feature>
<comment type="caution">
    <text evidence="8">The sequence shown here is derived from an EMBL/GenBank/DDBJ whole genome shotgun (WGS) entry which is preliminary data.</text>
</comment>
<dbReference type="PROSITE" id="PS50850">
    <property type="entry name" value="MFS"/>
    <property type="match status" value="1"/>
</dbReference>
<keyword evidence="3 6" id="KW-0812">Transmembrane</keyword>
<feature type="transmembrane region" description="Helical" evidence="6">
    <location>
        <begin position="424"/>
        <end position="443"/>
    </location>
</feature>
<dbReference type="PRINTS" id="PR01036">
    <property type="entry name" value="TCRTETB"/>
</dbReference>
<feature type="transmembrane region" description="Helical" evidence="6">
    <location>
        <begin position="258"/>
        <end position="277"/>
    </location>
</feature>
<feature type="transmembrane region" description="Helical" evidence="6">
    <location>
        <begin position="379"/>
        <end position="404"/>
    </location>
</feature>
<evidence type="ECO:0000256" key="2">
    <source>
        <dbReference type="ARBA" id="ARBA00022448"/>
    </source>
</evidence>